<evidence type="ECO:0000313" key="3">
    <source>
        <dbReference type="EMBL" id="GAA3655404.1"/>
    </source>
</evidence>
<protein>
    <recommendedName>
        <fullName evidence="5">Secreted protein</fullName>
    </recommendedName>
</protein>
<dbReference type="EMBL" id="BAAAZP010000028">
    <property type="protein sequence ID" value="GAA3655404.1"/>
    <property type="molecule type" value="Genomic_DNA"/>
</dbReference>
<feature type="region of interest" description="Disordered" evidence="1">
    <location>
        <begin position="61"/>
        <end position="101"/>
    </location>
</feature>
<feature type="transmembrane region" description="Helical" evidence="2">
    <location>
        <begin position="15"/>
        <end position="39"/>
    </location>
</feature>
<proteinExistence type="predicted"/>
<evidence type="ECO:0008006" key="5">
    <source>
        <dbReference type="Google" id="ProtNLM"/>
    </source>
</evidence>
<organism evidence="3 4">
    <name type="scientific">Nonomuraea antimicrobica</name>
    <dbReference type="NCBI Taxonomy" id="561173"/>
    <lineage>
        <taxon>Bacteria</taxon>
        <taxon>Bacillati</taxon>
        <taxon>Actinomycetota</taxon>
        <taxon>Actinomycetes</taxon>
        <taxon>Streptosporangiales</taxon>
        <taxon>Streptosporangiaceae</taxon>
        <taxon>Nonomuraea</taxon>
    </lineage>
</organism>
<reference evidence="4" key="1">
    <citation type="journal article" date="2019" name="Int. J. Syst. Evol. Microbiol.">
        <title>The Global Catalogue of Microorganisms (GCM) 10K type strain sequencing project: providing services to taxonomists for standard genome sequencing and annotation.</title>
        <authorList>
            <consortium name="The Broad Institute Genomics Platform"/>
            <consortium name="The Broad Institute Genome Sequencing Center for Infectious Disease"/>
            <person name="Wu L."/>
            <person name="Ma J."/>
        </authorList>
    </citation>
    <scope>NUCLEOTIDE SEQUENCE [LARGE SCALE GENOMIC DNA]</scope>
    <source>
        <strain evidence="4">JCM 16904</strain>
    </source>
</reference>
<sequence length="101" mass="10629">MGTNPGAWLSGLGPAGALFFVAVGFLVILGVCAILVAAYKTEHRVREVRISWKEISVRWSQEAPQEESEALEQAPEDAPAVDQPRAVAGDTVTPKGGDAVA</sequence>
<evidence type="ECO:0000256" key="1">
    <source>
        <dbReference type="SAM" id="MobiDB-lite"/>
    </source>
</evidence>
<keyword evidence="2" id="KW-1133">Transmembrane helix</keyword>
<evidence type="ECO:0000256" key="2">
    <source>
        <dbReference type="SAM" id="Phobius"/>
    </source>
</evidence>
<keyword evidence="2" id="KW-0472">Membrane</keyword>
<name>A0ABP7BD55_9ACTN</name>
<comment type="caution">
    <text evidence="3">The sequence shown here is derived from an EMBL/GenBank/DDBJ whole genome shotgun (WGS) entry which is preliminary data.</text>
</comment>
<accession>A0ABP7BD55</accession>
<gene>
    <name evidence="3" type="ORF">GCM10022224_018130</name>
</gene>
<dbReference type="Proteomes" id="UP001500902">
    <property type="component" value="Unassembled WGS sequence"/>
</dbReference>
<keyword evidence="2" id="KW-0812">Transmembrane</keyword>
<keyword evidence="4" id="KW-1185">Reference proteome</keyword>
<evidence type="ECO:0000313" key="4">
    <source>
        <dbReference type="Proteomes" id="UP001500902"/>
    </source>
</evidence>